<dbReference type="AlphaFoldDB" id="A0A016VLP2"/>
<reference evidence="2" key="1">
    <citation type="journal article" date="2015" name="Nat. Genet.">
        <title>The genome and transcriptome of the zoonotic hookworm Ancylostoma ceylanicum identify infection-specific gene families.</title>
        <authorList>
            <person name="Schwarz E.M."/>
            <person name="Hu Y."/>
            <person name="Antoshechkin I."/>
            <person name="Miller M.M."/>
            <person name="Sternberg P.W."/>
            <person name="Aroian R.V."/>
        </authorList>
    </citation>
    <scope>NUCLEOTIDE SEQUENCE</scope>
    <source>
        <strain evidence="2">HY135</strain>
    </source>
</reference>
<evidence type="ECO:0000313" key="1">
    <source>
        <dbReference type="EMBL" id="EYC27673.1"/>
    </source>
</evidence>
<protein>
    <submittedName>
        <fullName evidence="1">Uncharacterized protein</fullName>
    </submittedName>
</protein>
<sequence length="97" mass="10853">MLTVTIKQLYSNSEVLHHGTKRISNSCSACQITPLQVLLNFVNKLHLQYACTCQLTPVGNLAVDAVRKYFNSTYTIPTVTLQYRAKVKTDAISVFSE</sequence>
<dbReference type="Proteomes" id="UP000024635">
    <property type="component" value="Unassembled WGS sequence"/>
</dbReference>
<proteinExistence type="predicted"/>
<organism evidence="1 2">
    <name type="scientific">Ancylostoma ceylanicum</name>
    <dbReference type="NCBI Taxonomy" id="53326"/>
    <lineage>
        <taxon>Eukaryota</taxon>
        <taxon>Metazoa</taxon>
        <taxon>Ecdysozoa</taxon>
        <taxon>Nematoda</taxon>
        <taxon>Chromadorea</taxon>
        <taxon>Rhabditida</taxon>
        <taxon>Rhabditina</taxon>
        <taxon>Rhabditomorpha</taxon>
        <taxon>Strongyloidea</taxon>
        <taxon>Ancylostomatidae</taxon>
        <taxon>Ancylostomatinae</taxon>
        <taxon>Ancylostoma</taxon>
    </lineage>
</organism>
<evidence type="ECO:0000313" key="2">
    <source>
        <dbReference type="Proteomes" id="UP000024635"/>
    </source>
</evidence>
<comment type="caution">
    <text evidence="1">The sequence shown here is derived from an EMBL/GenBank/DDBJ whole genome shotgun (WGS) entry which is preliminary data.</text>
</comment>
<name>A0A016VLP2_9BILA</name>
<accession>A0A016VLP2</accession>
<dbReference type="EMBL" id="JARK01001344">
    <property type="protein sequence ID" value="EYC27673.1"/>
    <property type="molecule type" value="Genomic_DNA"/>
</dbReference>
<gene>
    <name evidence="1" type="primary">Acey_s0008.g121</name>
    <name evidence="1" type="ORF">Y032_0008g121</name>
</gene>
<keyword evidence="2" id="KW-1185">Reference proteome</keyword>